<evidence type="ECO:0000313" key="1">
    <source>
        <dbReference type="EMBL" id="KAH7973650.1"/>
    </source>
</evidence>
<dbReference type="EMBL" id="CM023479">
    <property type="protein sequence ID" value="KAH7973650.1"/>
    <property type="molecule type" value="Genomic_DNA"/>
</dbReference>
<protein>
    <submittedName>
        <fullName evidence="1">Uncharacterized protein</fullName>
    </submittedName>
</protein>
<comment type="caution">
    <text evidence="1">The sequence shown here is derived from an EMBL/GenBank/DDBJ whole genome shotgun (WGS) entry which is preliminary data.</text>
</comment>
<reference evidence="1" key="1">
    <citation type="submission" date="2020-05" db="EMBL/GenBank/DDBJ databases">
        <title>Large-scale comparative analyses of tick genomes elucidate their genetic diversity and vector capacities.</title>
        <authorList>
            <person name="Jia N."/>
            <person name="Wang J."/>
            <person name="Shi W."/>
            <person name="Du L."/>
            <person name="Sun Y."/>
            <person name="Zhan W."/>
            <person name="Jiang J."/>
            <person name="Wang Q."/>
            <person name="Zhang B."/>
            <person name="Ji P."/>
            <person name="Sakyi L.B."/>
            <person name="Cui X."/>
            <person name="Yuan T."/>
            <person name="Jiang B."/>
            <person name="Yang W."/>
            <person name="Lam T.T.-Y."/>
            <person name="Chang Q."/>
            <person name="Ding S."/>
            <person name="Wang X."/>
            <person name="Zhu J."/>
            <person name="Ruan X."/>
            <person name="Zhao L."/>
            <person name="Wei J."/>
            <person name="Que T."/>
            <person name="Du C."/>
            <person name="Cheng J."/>
            <person name="Dai P."/>
            <person name="Han X."/>
            <person name="Huang E."/>
            <person name="Gao Y."/>
            <person name="Liu J."/>
            <person name="Shao H."/>
            <person name="Ye R."/>
            <person name="Li L."/>
            <person name="Wei W."/>
            <person name="Wang X."/>
            <person name="Wang C."/>
            <person name="Yang T."/>
            <person name="Huo Q."/>
            <person name="Li W."/>
            <person name="Guo W."/>
            <person name="Chen H."/>
            <person name="Zhou L."/>
            <person name="Ni X."/>
            <person name="Tian J."/>
            <person name="Zhou Y."/>
            <person name="Sheng Y."/>
            <person name="Liu T."/>
            <person name="Pan Y."/>
            <person name="Xia L."/>
            <person name="Li J."/>
            <person name="Zhao F."/>
            <person name="Cao W."/>
        </authorList>
    </citation>
    <scope>NUCLEOTIDE SEQUENCE</scope>
    <source>
        <strain evidence="1">Dsil-2018</strain>
    </source>
</reference>
<accession>A0ACB8DMT3</accession>
<dbReference type="Proteomes" id="UP000821865">
    <property type="component" value="Chromosome 10"/>
</dbReference>
<keyword evidence="2" id="KW-1185">Reference proteome</keyword>
<evidence type="ECO:0000313" key="2">
    <source>
        <dbReference type="Proteomes" id="UP000821865"/>
    </source>
</evidence>
<proteinExistence type="predicted"/>
<sequence>MVRSFRHAAAELSLTTARPALAPLGDPPAMAAANQVTGYDPESLRVVSIDTAQTETTEEEYLQDMIRVWRGRKNRAAASRNACAGAAQQQTTLPFRGHPKLFGEFSRGVVTVSQDETSESVKRKLSAEPNVVSVRKLGRTPVVVLTFAGTKVPRTVLCSYERLPVHLHKNTVPACPFCGTVGHRADACPQPQARRCGCWGSRSLMPVLTVPRTPVCSKLSPLRRQPPNRSSQLGLELRLFFRVGSPGGDPGGEPGLIGFRNHPAQPGAPALRSSRLCRVPTPKGGPKKPEPKKAQTGSPTNVKSGIQARPPVLKAKDFPPLAPVEPKVSSWRGAVSRPSPTETAVQQQVEKLRRQNQIIARKIHELEAKQAGPSETIQEAEIEDGDDVSSVKSCLTSVSRRTEDTVVGSVSTAGHIGRLEALERTTEQLEERVAALPNQTMSAVRESFLDMFTAALTQTLPEIVAKVSDPVLNAMQPWVSTQIKCAARCDSPLLKRKTASRQAAEESGSGPALGGPVQPLTSTAPPPGPSRSPTT</sequence>
<organism evidence="1 2">
    <name type="scientific">Dermacentor silvarum</name>
    <name type="common">Tick</name>
    <dbReference type="NCBI Taxonomy" id="543639"/>
    <lineage>
        <taxon>Eukaryota</taxon>
        <taxon>Metazoa</taxon>
        <taxon>Ecdysozoa</taxon>
        <taxon>Arthropoda</taxon>
        <taxon>Chelicerata</taxon>
        <taxon>Arachnida</taxon>
        <taxon>Acari</taxon>
        <taxon>Parasitiformes</taxon>
        <taxon>Ixodida</taxon>
        <taxon>Ixodoidea</taxon>
        <taxon>Ixodidae</taxon>
        <taxon>Rhipicephalinae</taxon>
        <taxon>Dermacentor</taxon>
    </lineage>
</organism>
<gene>
    <name evidence="1" type="ORF">HPB49_003511</name>
</gene>
<name>A0ACB8DMT3_DERSI</name>